<feature type="transmembrane region" description="Helical" evidence="1">
    <location>
        <begin position="126"/>
        <end position="144"/>
    </location>
</feature>
<evidence type="ECO:0000256" key="1">
    <source>
        <dbReference type="SAM" id="Phobius"/>
    </source>
</evidence>
<keyword evidence="1" id="KW-0472">Membrane</keyword>
<keyword evidence="3" id="KW-1185">Reference proteome</keyword>
<reference evidence="2 3" key="1">
    <citation type="submission" date="2023-08" db="EMBL/GenBank/DDBJ databases">
        <title>Implementing the SeqCode for naming new Mesorhizobium species isolated from Vachellia karroo root nodules.</title>
        <authorList>
            <person name="Van Lill M."/>
        </authorList>
    </citation>
    <scope>NUCLEOTIDE SEQUENCE [LARGE SCALE GENOMIC DNA]</scope>
    <source>
        <strain evidence="2 3">VK3E</strain>
    </source>
</reference>
<dbReference type="RefSeq" id="WP_320212201.1">
    <property type="nucleotide sequence ID" value="NZ_JAVIIS010000002.1"/>
</dbReference>
<evidence type="ECO:0000313" key="3">
    <source>
        <dbReference type="Proteomes" id="UP001272097"/>
    </source>
</evidence>
<feature type="transmembrane region" description="Helical" evidence="1">
    <location>
        <begin position="59"/>
        <end position="80"/>
    </location>
</feature>
<comment type="caution">
    <text evidence="2">The sequence shown here is derived from an EMBL/GenBank/DDBJ whole genome shotgun (WGS) entry which is preliminary data.</text>
</comment>
<sequence>MFKNVAPFSWNSFRIMFRAVTDTQLIPAIALALVVSFAWFLVAYRLHKRGLPAEPETQNVALSLWVALPVIATMAYYWVVGKDVSNVTTIPRLFVCTIVGVIFASLIIGAFQMAFFGHSLQKRTRVLTLINGSGLIVLLLYAAFAG</sequence>
<accession>A0ABU4WTP8</accession>
<keyword evidence="1" id="KW-1133">Transmembrane helix</keyword>
<gene>
    <name evidence="2" type="ORF">RFM51_02085</name>
</gene>
<proteinExistence type="predicted"/>
<name>A0ABU4WTP8_9HYPH</name>
<feature type="transmembrane region" description="Helical" evidence="1">
    <location>
        <begin position="25"/>
        <end position="47"/>
    </location>
</feature>
<evidence type="ECO:0000313" key="2">
    <source>
        <dbReference type="EMBL" id="MDX8438365.1"/>
    </source>
</evidence>
<organism evidence="2 3">
    <name type="scientific">Mesorhizobium australafricanum</name>
    <dbReference type="NCBI Taxonomy" id="3072311"/>
    <lineage>
        <taxon>Bacteria</taxon>
        <taxon>Pseudomonadati</taxon>
        <taxon>Pseudomonadota</taxon>
        <taxon>Alphaproteobacteria</taxon>
        <taxon>Hyphomicrobiales</taxon>
        <taxon>Phyllobacteriaceae</taxon>
        <taxon>Mesorhizobium</taxon>
    </lineage>
</organism>
<dbReference type="EMBL" id="JAVIIS010000002">
    <property type="protein sequence ID" value="MDX8438365.1"/>
    <property type="molecule type" value="Genomic_DNA"/>
</dbReference>
<keyword evidence="1" id="KW-0812">Transmembrane</keyword>
<dbReference type="Proteomes" id="UP001272097">
    <property type="component" value="Unassembled WGS sequence"/>
</dbReference>
<feature type="transmembrane region" description="Helical" evidence="1">
    <location>
        <begin position="92"/>
        <end position="114"/>
    </location>
</feature>
<protein>
    <submittedName>
        <fullName evidence="2">Uncharacterized protein</fullName>
    </submittedName>
</protein>